<gene>
    <name evidence="2" type="ORF">CYY_003920</name>
</gene>
<keyword evidence="3" id="KW-1185">Reference proteome</keyword>
<name>A0A8J4V888_9MYCE</name>
<evidence type="ECO:0000313" key="2">
    <source>
        <dbReference type="EMBL" id="KAF2074774.1"/>
    </source>
</evidence>
<sequence>MTQPLSSSFQETIDDGDDSLDISFIGPIVDHRCENKDHLNLLYKIYCLEKDNSYLTQRLCSLSFENSDLKEKLMDFSFEFDRIQNEISLFETRFPCSSSSTLSSSSLWSSSPPSSSTTSVNSGEKIVSFSVKEAMKSLESWIAMEIINDRKQIKINRLYSIPLIEGSVYRDQLDAILTTSQKNWIQILKDLGNKESRAQSKKELLEIIKDEDDDPMDTITKTSLVNKLEYYCIINKVPFGQNAFYY</sequence>
<proteinExistence type="predicted"/>
<accession>A0A8J4V888</accession>
<evidence type="ECO:0000313" key="3">
    <source>
        <dbReference type="Proteomes" id="UP000695562"/>
    </source>
</evidence>
<dbReference type="OrthoDB" id="23600at2759"/>
<protein>
    <submittedName>
        <fullName evidence="2">Uncharacterized protein</fullName>
    </submittedName>
</protein>
<dbReference type="Proteomes" id="UP000695562">
    <property type="component" value="Unassembled WGS sequence"/>
</dbReference>
<organism evidence="2 3">
    <name type="scientific">Polysphondylium violaceum</name>
    <dbReference type="NCBI Taxonomy" id="133409"/>
    <lineage>
        <taxon>Eukaryota</taxon>
        <taxon>Amoebozoa</taxon>
        <taxon>Evosea</taxon>
        <taxon>Eumycetozoa</taxon>
        <taxon>Dictyostelia</taxon>
        <taxon>Dictyosteliales</taxon>
        <taxon>Dictyosteliaceae</taxon>
        <taxon>Polysphondylium</taxon>
    </lineage>
</organism>
<dbReference type="EMBL" id="AJWJ01000130">
    <property type="protein sequence ID" value="KAF2074774.1"/>
    <property type="molecule type" value="Genomic_DNA"/>
</dbReference>
<comment type="caution">
    <text evidence="2">The sequence shown here is derived from an EMBL/GenBank/DDBJ whole genome shotgun (WGS) entry which is preliminary data.</text>
</comment>
<feature type="region of interest" description="Disordered" evidence="1">
    <location>
        <begin position="102"/>
        <end position="121"/>
    </location>
</feature>
<evidence type="ECO:0000256" key="1">
    <source>
        <dbReference type="SAM" id="MobiDB-lite"/>
    </source>
</evidence>
<dbReference type="AlphaFoldDB" id="A0A8J4V888"/>
<reference evidence="2" key="1">
    <citation type="submission" date="2020-01" db="EMBL/GenBank/DDBJ databases">
        <title>Development of genomics and gene disruption for Polysphondylium violaceum indicates a role for the polyketide synthase stlB in stalk morphogenesis.</title>
        <authorList>
            <person name="Narita B."/>
            <person name="Kawabe Y."/>
            <person name="Kin K."/>
            <person name="Saito T."/>
            <person name="Gibbs R."/>
            <person name="Kuspa A."/>
            <person name="Muzny D."/>
            <person name="Queller D."/>
            <person name="Richards S."/>
            <person name="Strassman J."/>
            <person name="Sucgang R."/>
            <person name="Worley K."/>
            <person name="Schaap P."/>
        </authorList>
    </citation>
    <scope>NUCLEOTIDE SEQUENCE</scope>
    <source>
        <strain evidence="2">QSvi11</strain>
    </source>
</reference>
<feature type="compositionally biased region" description="Low complexity" evidence="1">
    <location>
        <begin position="102"/>
        <end position="119"/>
    </location>
</feature>